<dbReference type="EMBL" id="JAXCGZ010017422">
    <property type="protein sequence ID" value="KAK7068125.1"/>
    <property type="molecule type" value="Genomic_DNA"/>
</dbReference>
<comment type="caution">
    <text evidence="2">The sequence shown here is derived from an EMBL/GenBank/DDBJ whole genome shotgun (WGS) entry which is preliminary data.</text>
</comment>
<sequence>MFHDSSSFEENDLEHAPQDLGPSTAYQDNWYQAVAYQANQYGDPEVTESPFEDMSVQLRTEMNSWCHAEKSIANLPAAPTLHHPLTRQKLKVHKWPPQSDPKLQRLRRSAVNAYERYKKKHQDCDTLEQITSEVTTLTIEKKDLDTRILTMQAMLEASEITQFSYGKYDAILIYREQWFLTWAIVPPGGDGLDEEGSKFLGALRGAIIYYV</sequence>
<proteinExistence type="predicted"/>
<feature type="region of interest" description="Disordered" evidence="1">
    <location>
        <begin position="1"/>
        <end position="24"/>
    </location>
</feature>
<reference evidence="2 3" key="1">
    <citation type="submission" date="2023-11" db="EMBL/GenBank/DDBJ databases">
        <title>Halocaridina rubra genome assembly.</title>
        <authorList>
            <person name="Smith C."/>
        </authorList>
    </citation>
    <scope>NUCLEOTIDE SEQUENCE [LARGE SCALE GENOMIC DNA]</scope>
    <source>
        <strain evidence="2">EP-1</strain>
        <tissue evidence="2">Whole</tissue>
    </source>
</reference>
<name>A0AAN9A0T8_HALRR</name>
<evidence type="ECO:0000313" key="2">
    <source>
        <dbReference type="EMBL" id="KAK7068125.1"/>
    </source>
</evidence>
<dbReference type="Proteomes" id="UP001381693">
    <property type="component" value="Unassembled WGS sequence"/>
</dbReference>
<protein>
    <submittedName>
        <fullName evidence="2">Uncharacterized protein</fullName>
    </submittedName>
</protein>
<accession>A0AAN9A0T8</accession>
<dbReference type="AlphaFoldDB" id="A0AAN9A0T8"/>
<evidence type="ECO:0000313" key="3">
    <source>
        <dbReference type="Proteomes" id="UP001381693"/>
    </source>
</evidence>
<organism evidence="2 3">
    <name type="scientific">Halocaridina rubra</name>
    <name type="common">Hawaiian red shrimp</name>
    <dbReference type="NCBI Taxonomy" id="373956"/>
    <lineage>
        <taxon>Eukaryota</taxon>
        <taxon>Metazoa</taxon>
        <taxon>Ecdysozoa</taxon>
        <taxon>Arthropoda</taxon>
        <taxon>Crustacea</taxon>
        <taxon>Multicrustacea</taxon>
        <taxon>Malacostraca</taxon>
        <taxon>Eumalacostraca</taxon>
        <taxon>Eucarida</taxon>
        <taxon>Decapoda</taxon>
        <taxon>Pleocyemata</taxon>
        <taxon>Caridea</taxon>
        <taxon>Atyoidea</taxon>
        <taxon>Atyidae</taxon>
        <taxon>Halocaridina</taxon>
    </lineage>
</organism>
<evidence type="ECO:0000256" key="1">
    <source>
        <dbReference type="SAM" id="MobiDB-lite"/>
    </source>
</evidence>
<gene>
    <name evidence="2" type="ORF">SK128_026790</name>
</gene>
<keyword evidence="3" id="KW-1185">Reference proteome</keyword>